<sequence length="242" mass="26756">MAIAPAIEFTKRKKILALENGYHGGLLSFPMPLDPTNTNLPHDFILAPYNDVERNPLSRPDHNVLLQRSLSKWVGGSMTVGAFGGRKDIMSMFDLRTGALRHSGTFNNNVVTMAAGFCGLDVSDESEVERLNAMGEHLLQRIQALLVGDGMRAFKTESELDPLSPLKKELERPFEGIVPDGAAAANSVKLPSREQRNPNGITGQGSMLNIHFYGPSENIWKALFWHHMLDHGICLAQRGLWL</sequence>
<dbReference type="Gene3D" id="3.90.1150.10">
    <property type="entry name" value="Aspartate Aminotransferase, domain 1"/>
    <property type="match status" value="2"/>
</dbReference>
<evidence type="ECO:0000313" key="3">
    <source>
        <dbReference type="Proteomes" id="UP000242519"/>
    </source>
</evidence>
<protein>
    <recommendedName>
        <fullName evidence="4">Aminotransferase class-III</fullName>
    </recommendedName>
</protein>
<dbReference type="EMBL" id="MZNU01000116">
    <property type="protein sequence ID" value="OWP04263.1"/>
    <property type="molecule type" value="Genomic_DNA"/>
</dbReference>
<dbReference type="InterPro" id="IPR015424">
    <property type="entry name" value="PyrdxlP-dep_Trfase"/>
</dbReference>
<dbReference type="OrthoDB" id="425114at2759"/>
<dbReference type="Gene3D" id="3.40.640.10">
    <property type="entry name" value="Type I PLP-dependent aspartate aminotransferase-like (Major domain)"/>
    <property type="match status" value="2"/>
</dbReference>
<name>A0A218Z9M3_9HELO</name>
<evidence type="ECO:0000313" key="2">
    <source>
        <dbReference type="EMBL" id="OWP04263.1"/>
    </source>
</evidence>
<dbReference type="SUPFAM" id="SSF53383">
    <property type="entry name" value="PLP-dependent transferases"/>
    <property type="match status" value="1"/>
</dbReference>
<dbReference type="PANTHER" id="PTHR43713">
    <property type="entry name" value="GLUTAMATE-1-SEMIALDEHYDE 2,1-AMINOMUTASE"/>
    <property type="match status" value="1"/>
</dbReference>
<reference evidence="2 3" key="1">
    <citation type="submission" date="2017-04" db="EMBL/GenBank/DDBJ databases">
        <title>Draft genome sequence of Marssonina coronaria NL1: causal agent of apple blotch.</title>
        <authorList>
            <person name="Cheng Q."/>
        </authorList>
    </citation>
    <scope>NUCLEOTIDE SEQUENCE [LARGE SCALE GENOMIC DNA]</scope>
    <source>
        <strain evidence="2 3">NL1</strain>
    </source>
</reference>
<gene>
    <name evidence="2" type="ORF">B2J93_9331</name>
</gene>
<dbReference type="PANTHER" id="PTHR43713:SF3">
    <property type="entry name" value="GLUTAMATE-1-SEMIALDEHYDE 2,1-AMINOMUTASE 1, CHLOROPLASTIC-RELATED"/>
    <property type="match status" value="1"/>
</dbReference>
<comment type="caution">
    <text evidence="2">The sequence shown here is derived from an EMBL/GenBank/DDBJ whole genome shotgun (WGS) entry which is preliminary data.</text>
</comment>
<proteinExistence type="predicted"/>
<organism evidence="2 3">
    <name type="scientific">Diplocarpon coronariae</name>
    <dbReference type="NCBI Taxonomy" id="2795749"/>
    <lineage>
        <taxon>Eukaryota</taxon>
        <taxon>Fungi</taxon>
        <taxon>Dikarya</taxon>
        <taxon>Ascomycota</taxon>
        <taxon>Pezizomycotina</taxon>
        <taxon>Leotiomycetes</taxon>
        <taxon>Helotiales</taxon>
        <taxon>Drepanopezizaceae</taxon>
        <taxon>Diplocarpon</taxon>
    </lineage>
</organism>
<evidence type="ECO:0008006" key="4">
    <source>
        <dbReference type="Google" id="ProtNLM"/>
    </source>
</evidence>
<comment type="cofactor">
    <cofactor evidence="1">
        <name>pyridoxal 5'-phosphate</name>
        <dbReference type="ChEBI" id="CHEBI:597326"/>
    </cofactor>
</comment>
<dbReference type="InterPro" id="IPR015422">
    <property type="entry name" value="PyrdxlP-dep_Trfase_small"/>
</dbReference>
<dbReference type="AlphaFoldDB" id="A0A218Z9M3"/>
<accession>A0A218Z9M3</accession>
<dbReference type="STRING" id="503106.A0A218Z9M3"/>
<dbReference type="InterPro" id="IPR015421">
    <property type="entry name" value="PyrdxlP-dep_Trfase_major"/>
</dbReference>
<dbReference type="InParanoid" id="A0A218Z9M3"/>
<dbReference type="Proteomes" id="UP000242519">
    <property type="component" value="Unassembled WGS sequence"/>
</dbReference>
<evidence type="ECO:0000256" key="1">
    <source>
        <dbReference type="ARBA" id="ARBA00001933"/>
    </source>
</evidence>
<keyword evidence="3" id="KW-1185">Reference proteome</keyword>